<evidence type="ECO:0000256" key="3">
    <source>
        <dbReference type="ARBA" id="ARBA00023136"/>
    </source>
</evidence>
<dbReference type="AlphaFoldDB" id="A0A3S3UDL1"/>
<dbReference type="GO" id="GO:0005886">
    <property type="term" value="C:plasma membrane"/>
    <property type="evidence" value="ECO:0007669"/>
    <property type="project" value="TreeGrafter"/>
</dbReference>
<dbReference type="GO" id="GO:0022857">
    <property type="term" value="F:transmembrane transporter activity"/>
    <property type="evidence" value="ECO:0007669"/>
    <property type="project" value="InterPro"/>
</dbReference>
<dbReference type="Proteomes" id="UP000287168">
    <property type="component" value="Unassembled WGS sequence"/>
</dbReference>
<keyword evidence="1 4" id="KW-0812">Transmembrane</keyword>
<dbReference type="InterPro" id="IPR036259">
    <property type="entry name" value="MFS_trans_sf"/>
</dbReference>
<evidence type="ECO:0000313" key="7">
    <source>
        <dbReference type="Proteomes" id="UP000287168"/>
    </source>
</evidence>
<dbReference type="EMBL" id="SBLC01000021">
    <property type="protein sequence ID" value="RWY39572.1"/>
    <property type="molecule type" value="Genomic_DNA"/>
</dbReference>
<feature type="transmembrane region" description="Helical" evidence="4">
    <location>
        <begin position="42"/>
        <end position="61"/>
    </location>
</feature>
<evidence type="ECO:0000313" key="6">
    <source>
        <dbReference type="EMBL" id="RWY39572.1"/>
    </source>
</evidence>
<feature type="transmembrane region" description="Helical" evidence="4">
    <location>
        <begin position="235"/>
        <end position="253"/>
    </location>
</feature>
<dbReference type="Gene3D" id="1.20.1250.20">
    <property type="entry name" value="MFS general substrate transporter like domains"/>
    <property type="match status" value="2"/>
</dbReference>
<feature type="domain" description="Major facilitator superfamily (MFS) profile" evidence="5">
    <location>
        <begin position="2"/>
        <end position="377"/>
    </location>
</feature>
<feature type="transmembrane region" description="Helical" evidence="4">
    <location>
        <begin position="131"/>
        <end position="150"/>
    </location>
</feature>
<evidence type="ECO:0000256" key="1">
    <source>
        <dbReference type="ARBA" id="ARBA00022692"/>
    </source>
</evidence>
<feature type="transmembrane region" description="Helical" evidence="4">
    <location>
        <begin position="354"/>
        <end position="372"/>
    </location>
</feature>
<dbReference type="InterPro" id="IPR020846">
    <property type="entry name" value="MFS_dom"/>
</dbReference>
<dbReference type="PANTHER" id="PTHR23521:SF3">
    <property type="entry name" value="MFS TRANSPORTER"/>
    <property type="match status" value="1"/>
</dbReference>
<dbReference type="InterPro" id="IPR047200">
    <property type="entry name" value="MFS_YcaD-like"/>
</dbReference>
<evidence type="ECO:0000256" key="2">
    <source>
        <dbReference type="ARBA" id="ARBA00022989"/>
    </source>
</evidence>
<proteinExistence type="predicted"/>
<keyword evidence="2 4" id="KW-1133">Transmembrane helix</keyword>
<evidence type="ECO:0000259" key="5">
    <source>
        <dbReference type="PROSITE" id="PS50850"/>
    </source>
</evidence>
<feature type="transmembrane region" description="Helical" evidence="4">
    <location>
        <begin position="96"/>
        <end position="119"/>
    </location>
</feature>
<dbReference type="OrthoDB" id="9810614at2"/>
<feature type="transmembrane region" description="Helical" evidence="4">
    <location>
        <begin position="156"/>
        <end position="176"/>
    </location>
</feature>
<feature type="transmembrane region" description="Helical" evidence="4">
    <location>
        <begin position="322"/>
        <end position="342"/>
    </location>
</feature>
<reference evidence="6 7" key="1">
    <citation type="journal article" date="2015" name="Int. J. Syst. Evol. Microbiol.">
        <title>Gemmobacter intermedius sp. nov., isolated from a white stork (Ciconia ciconia).</title>
        <authorList>
            <person name="Kampfer P."/>
            <person name="Jerzak L."/>
            <person name="Wilharm G."/>
            <person name="Golke J."/>
            <person name="Busse H.J."/>
            <person name="Glaeser S.P."/>
        </authorList>
    </citation>
    <scope>NUCLEOTIDE SEQUENCE [LARGE SCALE GENOMIC DNA]</scope>
    <source>
        <strain evidence="6 7">119/4</strain>
    </source>
</reference>
<keyword evidence="3 4" id="KW-0472">Membrane</keyword>
<dbReference type="RefSeq" id="WP_128490039.1">
    <property type="nucleotide sequence ID" value="NZ_JBHLXB010000054.1"/>
</dbReference>
<keyword evidence="7" id="KW-1185">Reference proteome</keyword>
<gene>
    <name evidence="6" type="ORF">EP867_13625</name>
</gene>
<evidence type="ECO:0000256" key="4">
    <source>
        <dbReference type="SAM" id="Phobius"/>
    </source>
</evidence>
<organism evidence="6 7">
    <name type="scientific">Falsigemmobacter intermedius</name>
    <dbReference type="NCBI Taxonomy" id="1553448"/>
    <lineage>
        <taxon>Bacteria</taxon>
        <taxon>Pseudomonadati</taxon>
        <taxon>Pseudomonadota</taxon>
        <taxon>Alphaproteobacteria</taxon>
        <taxon>Rhodobacterales</taxon>
        <taxon>Paracoccaceae</taxon>
        <taxon>Falsigemmobacter</taxon>
    </lineage>
</organism>
<name>A0A3S3UDL1_9RHOB</name>
<accession>A0A3S3UDL1</accession>
<feature type="transmembrane region" description="Helical" evidence="4">
    <location>
        <begin position="265"/>
        <end position="285"/>
    </location>
</feature>
<comment type="caution">
    <text evidence="6">The sequence shown here is derived from an EMBL/GenBank/DDBJ whole genome shotgun (WGS) entry which is preliminary data.</text>
</comment>
<sequence length="383" mass="40441">MRAVLAVIWPLLLSVGFLLLGNGIQGGLLGVRGELEHFSTTSMALVMAAYFAGMLLGAQLAPGLIARAGNVRVISAMGFLLVIALLGYGLLPQVWFWIFCRVLTGIAMAGIYVATDSWLNKISGDETRGQVLSLYMVMQMLGIIGAQALLNAADPSGMVLFMLAGVLVALGLMPFLLSGVQAPPYQAARRMGLRELYSLSPLGCAGMVLSGGVYSAMMGMASVWGTETGLSLQQISIFIGAMYLGGLIFQYPLGWLSDRMERRRLVVGLSLAGGVLMLLTALLPMSFALQSVMALALGGIVNPVYGLLIAHTNDGLEPERMPGASSALLFLNGSGAVCGPLITGQMMAWFGPPGFFLFISALLLALALYGIWRSLARPGAKRV</sequence>
<dbReference type="Pfam" id="PF07690">
    <property type="entry name" value="MFS_1"/>
    <property type="match status" value="2"/>
</dbReference>
<dbReference type="InterPro" id="IPR011701">
    <property type="entry name" value="MFS"/>
</dbReference>
<feature type="transmembrane region" description="Helical" evidence="4">
    <location>
        <begin position="73"/>
        <end position="90"/>
    </location>
</feature>
<dbReference type="PANTHER" id="PTHR23521">
    <property type="entry name" value="TRANSPORTER MFS SUPERFAMILY"/>
    <property type="match status" value="1"/>
</dbReference>
<feature type="transmembrane region" description="Helical" evidence="4">
    <location>
        <begin position="196"/>
        <end position="215"/>
    </location>
</feature>
<dbReference type="PROSITE" id="PS50850">
    <property type="entry name" value="MFS"/>
    <property type="match status" value="1"/>
</dbReference>
<dbReference type="SUPFAM" id="SSF103473">
    <property type="entry name" value="MFS general substrate transporter"/>
    <property type="match status" value="1"/>
</dbReference>
<feature type="transmembrane region" description="Helical" evidence="4">
    <location>
        <begin position="291"/>
        <end position="310"/>
    </location>
</feature>
<protein>
    <submittedName>
        <fullName evidence="6">MFS transporter</fullName>
    </submittedName>
</protein>
<dbReference type="CDD" id="cd17477">
    <property type="entry name" value="MFS_YcaD_like"/>
    <property type="match status" value="1"/>
</dbReference>